<reference evidence="2" key="1">
    <citation type="journal article" date="2022" name="Mol. Ecol. Resour.">
        <title>The genomes of chicory, endive, great burdock and yacon provide insights into Asteraceae palaeo-polyploidization history and plant inulin production.</title>
        <authorList>
            <person name="Fan W."/>
            <person name="Wang S."/>
            <person name="Wang H."/>
            <person name="Wang A."/>
            <person name="Jiang F."/>
            <person name="Liu H."/>
            <person name="Zhao H."/>
            <person name="Xu D."/>
            <person name="Zhang Y."/>
        </authorList>
    </citation>
    <scope>NUCLEOTIDE SEQUENCE [LARGE SCALE GENOMIC DNA]</scope>
    <source>
        <strain evidence="2">cv. Yunnan</strain>
    </source>
</reference>
<dbReference type="EMBL" id="CM042043">
    <property type="protein sequence ID" value="KAI3695673.1"/>
    <property type="molecule type" value="Genomic_DNA"/>
</dbReference>
<evidence type="ECO:0000313" key="2">
    <source>
        <dbReference type="Proteomes" id="UP001056120"/>
    </source>
</evidence>
<proteinExistence type="predicted"/>
<dbReference type="Proteomes" id="UP001056120">
    <property type="component" value="Linkage Group LG26"/>
</dbReference>
<gene>
    <name evidence="1" type="ORF">L1987_78672</name>
</gene>
<sequence>MPTTGPIFAAHSLETVGPSICTTSKATMLSPRQNGRRAITSLPVSPTSSPMRQYGPAYTRCYLSPPHPSYTLGGQSSHTFNEVLMAPARTNVLDPWKPFLIIVSSSSKRQLTIQRRQLLLLSLPISIAKSCCSAVAAPVFDPVTSGERAASSEVSRRVAEAVELLEKGREFQAHGDYVQALQYFTQVVREYKDFALSEYARVGRALALYEVGDKNEAIAEMEDVSISLKGSPEVHAALAAALYSDKHASVLAENQFTIATLLDPNYTDLAYVKDTKHWPPSLVRSFQDFITLS</sequence>
<protein>
    <submittedName>
        <fullName evidence="1">Uncharacterized protein</fullName>
    </submittedName>
</protein>
<organism evidence="1 2">
    <name type="scientific">Smallanthus sonchifolius</name>
    <dbReference type="NCBI Taxonomy" id="185202"/>
    <lineage>
        <taxon>Eukaryota</taxon>
        <taxon>Viridiplantae</taxon>
        <taxon>Streptophyta</taxon>
        <taxon>Embryophyta</taxon>
        <taxon>Tracheophyta</taxon>
        <taxon>Spermatophyta</taxon>
        <taxon>Magnoliopsida</taxon>
        <taxon>eudicotyledons</taxon>
        <taxon>Gunneridae</taxon>
        <taxon>Pentapetalae</taxon>
        <taxon>asterids</taxon>
        <taxon>campanulids</taxon>
        <taxon>Asterales</taxon>
        <taxon>Asteraceae</taxon>
        <taxon>Asteroideae</taxon>
        <taxon>Heliantheae alliance</taxon>
        <taxon>Millerieae</taxon>
        <taxon>Smallanthus</taxon>
    </lineage>
</organism>
<reference evidence="1 2" key="2">
    <citation type="journal article" date="2022" name="Mol. Ecol. Resour.">
        <title>The genomes of chicory, endive, great burdock and yacon provide insights into Asteraceae paleo-polyploidization history and plant inulin production.</title>
        <authorList>
            <person name="Fan W."/>
            <person name="Wang S."/>
            <person name="Wang H."/>
            <person name="Wang A."/>
            <person name="Jiang F."/>
            <person name="Liu H."/>
            <person name="Zhao H."/>
            <person name="Xu D."/>
            <person name="Zhang Y."/>
        </authorList>
    </citation>
    <scope>NUCLEOTIDE SEQUENCE [LARGE SCALE GENOMIC DNA]</scope>
    <source>
        <strain evidence="2">cv. Yunnan</strain>
        <tissue evidence="1">Leaves</tissue>
    </source>
</reference>
<name>A0ACB8ZED2_9ASTR</name>
<keyword evidence="2" id="KW-1185">Reference proteome</keyword>
<comment type="caution">
    <text evidence="1">The sequence shown here is derived from an EMBL/GenBank/DDBJ whole genome shotgun (WGS) entry which is preliminary data.</text>
</comment>
<accession>A0ACB8ZED2</accession>
<evidence type="ECO:0000313" key="1">
    <source>
        <dbReference type="EMBL" id="KAI3695673.1"/>
    </source>
</evidence>